<gene>
    <name evidence="2" type="ORF">AYY17_15575</name>
</gene>
<dbReference type="CDD" id="cd06554">
    <property type="entry name" value="ASCH_ASC-1_like"/>
    <property type="match status" value="1"/>
</dbReference>
<dbReference type="RefSeq" id="WP_067421790.1">
    <property type="nucleotide sequence ID" value="NZ_LZEX01000003.1"/>
</dbReference>
<sequence>MKALSIRQPWAWLITNGHKDIENRSWNTHQRGPVLIHASAKLASNDDMEAARAILRAKYGNATMLPERKHLAYGAIVGTATITGCVDESSSPWFFGPKGFALVDTKPLKPVPMRGRLSFFETGLRVHRVFNLLVPEGYTDDTETKAVSQ</sequence>
<dbReference type="Proteomes" id="UP000092247">
    <property type="component" value="Unassembled WGS sequence"/>
</dbReference>
<organism evidence="2 3">
    <name type="scientific">Morganella psychrotolerans</name>
    <dbReference type="NCBI Taxonomy" id="368603"/>
    <lineage>
        <taxon>Bacteria</taxon>
        <taxon>Pseudomonadati</taxon>
        <taxon>Pseudomonadota</taxon>
        <taxon>Gammaproteobacteria</taxon>
        <taxon>Enterobacterales</taxon>
        <taxon>Morganellaceae</taxon>
        <taxon>Morganella</taxon>
    </lineage>
</organism>
<proteinExistence type="predicted"/>
<protein>
    <recommendedName>
        <fullName evidence="1">ASCH domain-containing protein</fullName>
    </recommendedName>
</protein>
<dbReference type="Gene3D" id="2.30.130.30">
    <property type="entry name" value="Hypothetical protein"/>
    <property type="match status" value="1"/>
</dbReference>
<dbReference type="AlphaFoldDB" id="A0A1B8HMW7"/>
<comment type="caution">
    <text evidence="2">The sequence shown here is derived from an EMBL/GenBank/DDBJ whole genome shotgun (WGS) entry which is preliminary data.</text>
</comment>
<evidence type="ECO:0000313" key="2">
    <source>
        <dbReference type="EMBL" id="OBU10561.1"/>
    </source>
</evidence>
<accession>A0A1B8HMW7</accession>
<feature type="domain" description="ASCH" evidence="1">
    <location>
        <begin position="4"/>
        <end position="85"/>
    </location>
</feature>
<dbReference type="InterPro" id="IPR015947">
    <property type="entry name" value="PUA-like_sf"/>
</dbReference>
<dbReference type="Pfam" id="PF04266">
    <property type="entry name" value="ASCH"/>
    <property type="match status" value="1"/>
</dbReference>
<dbReference type="SUPFAM" id="SSF88697">
    <property type="entry name" value="PUA domain-like"/>
    <property type="match status" value="1"/>
</dbReference>
<dbReference type="EMBL" id="LZEX01000003">
    <property type="protein sequence ID" value="OBU10561.1"/>
    <property type="molecule type" value="Genomic_DNA"/>
</dbReference>
<evidence type="ECO:0000259" key="1">
    <source>
        <dbReference type="Pfam" id="PF04266"/>
    </source>
</evidence>
<name>A0A1B8HMW7_9GAMM</name>
<evidence type="ECO:0000313" key="3">
    <source>
        <dbReference type="Proteomes" id="UP000092247"/>
    </source>
</evidence>
<dbReference type="InterPro" id="IPR007374">
    <property type="entry name" value="ASCH_domain"/>
</dbReference>
<reference evidence="2 3" key="1">
    <citation type="submission" date="2016-06" db="EMBL/GenBank/DDBJ databases">
        <authorList>
            <person name="Kjaerup R.B."/>
            <person name="Dalgaard T.S."/>
            <person name="Juul-Madsen H.R."/>
        </authorList>
    </citation>
    <scope>NUCLEOTIDE SEQUENCE [LARGE SCALE GENOMIC DNA]</scope>
    <source>
        <strain evidence="2 3">GCSL-Mp3</strain>
    </source>
</reference>